<dbReference type="AlphaFoldDB" id="A0A7Z8NR63"/>
<protein>
    <submittedName>
        <fullName evidence="1">Winged helix DNA-binding domain-containing protein</fullName>
    </submittedName>
</protein>
<dbReference type="RefSeq" id="WP_154728096.1">
    <property type="nucleotide sequence ID" value="NZ_SZYE01000007.1"/>
</dbReference>
<gene>
    <name evidence="1" type="ORF">FA014_02285</name>
</gene>
<dbReference type="EMBL" id="SZYE01000007">
    <property type="protein sequence ID" value="TKR27090.1"/>
    <property type="molecule type" value="Genomic_DNA"/>
</dbReference>
<proteinExistence type="predicted"/>
<dbReference type="PANTHER" id="PTHR38479">
    <property type="entry name" value="LMO0824 PROTEIN"/>
    <property type="match status" value="1"/>
</dbReference>
<comment type="caution">
    <text evidence="1">The sequence shown here is derived from an EMBL/GenBank/DDBJ whole genome shotgun (WGS) entry which is preliminary data.</text>
</comment>
<accession>A0A7Z8NR63</accession>
<dbReference type="OrthoDB" id="9148135at2"/>
<keyword evidence="1" id="KW-0238">DNA-binding</keyword>
<dbReference type="GO" id="GO:0003677">
    <property type="term" value="F:DNA binding"/>
    <property type="evidence" value="ECO:0007669"/>
    <property type="project" value="UniProtKB-KW"/>
</dbReference>
<dbReference type="InterPro" id="IPR009351">
    <property type="entry name" value="AlkZ-like"/>
</dbReference>
<evidence type="ECO:0000313" key="2">
    <source>
        <dbReference type="Proteomes" id="UP000308121"/>
    </source>
</evidence>
<evidence type="ECO:0000313" key="1">
    <source>
        <dbReference type="EMBL" id="TKR27090.1"/>
    </source>
</evidence>
<dbReference type="PANTHER" id="PTHR38479:SF2">
    <property type="entry name" value="WINGED HELIX DNA-BINDING DOMAIN-CONTAINING PROTEIN"/>
    <property type="match status" value="1"/>
</dbReference>
<name>A0A7Z8NR63_9CELL</name>
<dbReference type="Pfam" id="PF06224">
    <property type="entry name" value="AlkZ-like"/>
    <property type="match status" value="1"/>
</dbReference>
<reference evidence="1 2" key="1">
    <citation type="submission" date="2019-05" db="EMBL/GenBank/DDBJ databases">
        <title>Genome sequence of Cellulomonas hominis strain CS1.</title>
        <authorList>
            <person name="Belmont J."/>
            <person name="Maclea K.S."/>
        </authorList>
    </citation>
    <scope>NUCLEOTIDE SEQUENCE [LARGE SCALE GENOMIC DNA]</scope>
    <source>
        <strain evidence="1 2">CS1</strain>
    </source>
</reference>
<sequence>MTTTLTLRRLNRTLLRRQLLDARADLPVTVAVARLLAVQAQEPNWVFAALWSRVAGFARADLEAAVGSRALVRGPLLRGTQHLVTADDFPWLRPTVAPVLDRLARSTYYRQQSDGIDPAELVALAREVLGDDLVPRRDLGAALAARWPGRRGAVLAAAVEARWPVVHGPATSAFGSWWSRRSIRVADAATWLGAPMRAPDLTALVHRYLAAFGPASVMDLQTFTGLTRLGPVVDDLRSGLRTYRGPDGAELLDTPDAATADEDGPAPVRFLASFDNAVLGHRDRTRLLPEPFRTTVMPGYSMVHATVLVDGFVAATWTVDGGVLAVRPLAPLPAGTEDDVLAEGARMAAFLDLDPGTVTLSR</sequence>
<organism evidence="1 2">
    <name type="scientific">Cellulomonas hominis</name>
    <dbReference type="NCBI Taxonomy" id="156981"/>
    <lineage>
        <taxon>Bacteria</taxon>
        <taxon>Bacillati</taxon>
        <taxon>Actinomycetota</taxon>
        <taxon>Actinomycetes</taxon>
        <taxon>Micrococcales</taxon>
        <taxon>Cellulomonadaceae</taxon>
        <taxon>Cellulomonas</taxon>
    </lineage>
</organism>
<dbReference type="Proteomes" id="UP000308121">
    <property type="component" value="Unassembled WGS sequence"/>
</dbReference>